<dbReference type="InterPro" id="IPR013078">
    <property type="entry name" value="His_Pase_superF_clade-1"/>
</dbReference>
<evidence type="ECO:0000256" key="2">
    <source>
        <dbReference type="ARBA" id="ARBA00006717"/>
    </source>
</evidence>
<proteinExistence type="inferred from homology"/>
<evidence type="ECO:0000256" key="4">
    <source>
        <dbReference type="ARBA" id="ARBA00022787"/>
    </source>
</evidence>
<evidence type="ECO:0000256" key="5">
    <source>
        <dbReference type="ARBA" id="ARBA00022801"/>
    </source>
</evidence>
<evidence type="ECO:0000313" key="11">
    <source>
        <dbReference type="EMBL" id="KAL1232289.1"/>
    </source>
</evidence>
<name>A0ABR3KBF0_TRISP</name>
<organism evidence="11 12">
    <name type="scientific">Trichinella spiralis</name>
    <name type="common">Trichina worm</name>
    <dbReference type="NCBI Taxonomy" id="6334"/>
    <lineage>
        <taxon>Eukaryota</taxon>
        <taxon>Metazoa</taxon>
        <taxon>Ecdysozoa</taxon>
        <taxon>Nematoda</taxon>
        <taxon>Enoplea</taxon>
        <taxon>Dorylaimia</taxon>
        <taxon>Trichinellida</taxon>
        <taxon>Trichinellidae</taxon>
        <taxon>Trichinella</taxon>
    </lineage>
</organism>
<evidence type="ECO:0000256" key="10">
    <source>
        <dbReference type="ARBA" id="ARBA00048336"/>
    </source>
</evidence>
<evidence type="ECO:0000256" key="1">
    <source>
        <dbReference type="ARBA" id="ARBA00004294"/>
    </source>
</evidence>
<evidence type="ECO:0000313" key="12">
    <source>
        <dbReference type="Proteomes" id="UP001558632"/>
    </source>
</evidence>
<dbReference type="SUPFAM" id="SSF53254">
    <property type="entry name" value="Phosphoglycerate mutase-like"/>
    <property type="match status" value="1"/>
</dbReference>
<gene>
    <name evidence="11" type="ORF">TSPI_01906</name>
</gene>
<dbReference type="Pfam" id="PF00300">
    <property type="entry name" value="His_Phos_1"/>
    <property type="match status" value="1"/>
</dbReference>
<keyword evidence="4" id="KW-1000">Mitochondrion outer membrane</keyword>
<keyword evidence="12" id="KW-1185">Reference proteome</keyword>
<dbReference type="PANTHER" id="PTHR20935:SF0">
    <property type="entry name" value="SERINE_THREONINE-PROTEIN PHOSPHATASE PGAM5, MITOCHONDRIAL"/>
    <property type="match status" value="1"/>
</dbReference>
<dbReference type="Proteomes" id="UP001558632">
    <property type="component" value="Unassembled WGS sequence"/>
</dbReference>
<dbReference type="InterPro" id="IPR051021">
    <property type="entry name" value="Mito_Ser/Thr_phosphatase"/>
</dbReference>
<comment type="catalytic activity">
    <reaction evidence="9">
        <text>O-phospho-L-seryl-[protein] + H2O = L-seryl-[protein] + phosphate</text>
        <dbReference type="Rhea" id="RHEA:20629"/>
        <dbReference type="Rhea" id="RHEA-COMP:9863"/>
        <dbReference type="Rhea" id="RHEA-COMP:11604"/>
        <dbReference type="ChEBI" id="CHEBI:15377"/>
        <dbReference type="ChEBI" id="CHEBI:29999"/>
        <dbReference type="ChEBI" id="CHEBI:43474"/>
        <dbReference type="ChEBI" id="CHEBI:83421"/>
        <dbReference type="EC" id="3.1.3.16"/>
    </reaction>
</comment>
<dbReference type="EMBL" id="JBEUSY010000451">
    <property type="protein sequence ID" value="KAL1232289.1"/>
    <property type="molecule type" value="Genomic_DNA"/>
</dbReference>
<evidence type="ECO:0000256" key="7">
    <source>
        <dbReference type="ARBA" id="ARBA00040722"/>
    </source>
</evidence>
<dbReference type="Gene3D" id="3.40.50.1240">
    <property type="entry name" value="Phosphoglycerate mutase-like"/>
    <property type="match status" value="1"/>
</dbReference>
<evidence type="ECO:0000256" key="3">
    <source>
        <dbReference type="ARBA" id="ARBA00013081"/>
    </source>
</evidence>
<accession>A0ABR3KBF0</accession>
<evidence type="ECO:0000256" key="8">
    <source>
        <dbReference type="ARBA" id="ARBA00042520"/>
    </source>
</evidence>
<comment type="subcellular location">
    <subcellularLocation>
        <location evidence="1">Mitochondrion outer membrane</location>
    </subcellularLocation>
</comment>
<comment type="caution">
    <text evidence="11">The sequence shown here is derived from an EMBL/GenBank/DDBJ whole genome shotgun (WGS) entry which is preliminary data.</text>
</comment>
<dbReference type="EC" id="3.1.3.16" evidence="3"/>
<dbReference type="CDD" id="cd07067">
    <property type="entry name" value="HP_PGM_like"/>
    <property type="match status" value="1"/>
</dbReference>
<evidence type="ECO:0000256" key="9">
    <source>
        <dbReference type="ARBA" id="ARBA00047761"/>
    </source>
</evidence>
<keyword evidence="4" id="KW-0472">Membrane</keyword>
<sequence>MCFLFTIAKYSFLYTLHLQFTMLSKYFRYALSLSAAALKNHIDLDKKNSMADYNAQNHNGSVWDFNWDKRSRGKEMDANLKKVNSKVVRHIIMIRHGQYYQRREDSSERILTELGRKQAEVCGDRIRKLIKYFEPIPLTTLFASTMIRADQTARIICERIGLPVEKISYDPLLEEGAPVEPEPPKYNWYPEEKKFYEDGARIEAAFRKYFHRPEPSQKEPTLEVIVCHANVIRFFVMRALQLPINAWARMNLAHCSLTYVRILENGEVNLVYLGDTGYMPIDMVSYR</sequence>
<dbReference type="PANTHER" id="PTHR20935">
    <property type="entry name" value="PHOSPHOGLYCERATE MUTASE-RELATED"/>
    <property type="match status" value="1"/>
</dbReference>
<reference evidence="11 12" key="1">
    <citation type="submission" date="2024-07" db="EMBL/GenBank/DDBJ databases">
        <title>Enhanced genomic and transcriptomic resources for Trichinella pseudospiralis and T. spiralis underpin the discovery of pronounced molecular differences between stages and species.</title>
        <authorList>
            <person name="Pasi K.K."/>
            <person name="La Rosa G."/>
            <person name="Gomez-Morales M.A."/>
            <person name="Tosini F."/>
            <person name="Sumanam S."/>
            <person name="Young N.D."/>
            <person name="Chang B.C."/>
            <person name="Robin G.B."/>
        </authorList>
    </citation>
    <scope>NUCLEOTIDE SEQUENCE [LARGE SCALE GENOMIC DNA]</scope>
    <source>
        <strain evidence="11">ISS534</strain>
    </source>
</reference>
<keyword evidence="5" id="KW-0378">Hydrolase</keyword>
<protein>
    <recommendedName>
        <fullName evidence="6">Serine/threonine-protein phosphatase PGAM5, mitochondrial</fullName>
        <ecNumber evidence="3">3.1.3.16</ecNumber>
    </recommendedName>
    <alternativeName>
        <fullName evidence="8">Phosphoglycerate mutase family member 5 homolog</fullName>
    </alternativeName>
    <alternativeName>
        <fullName evidence="7">Serine/threonine-protein phosphatase Pgam5, mitochondrial</fullName>
    </alternativeName>
</protein>
<comment type="catalytic activity">
    <reaction evidence="10">
        <text>O-phospho-L-threonyl-[protein] + H2O = L-threonyl-[protein] + phosphate</text>
        <dbReference type="Rhea" id="RHEA:47004"/>
        <dbReference type="Rhea" id="RHEA-COMP:11060"/>
        <dbReference type="Rhea" id="RHEA-COMP:11605"/>
        <dbReference type="ChEBI" id="CHEBI:15377"/>
        <dbReference type="ChEBI" id="CHEBI:30013"/>
        <dbReference type="ChEBI" id="CHEBI:43474"/>
        <dbReference type="ChEBI" id="CHEBI:61977"/>
        <dbReference type="EC" id="3.1.3.16"/>
    </reaction>
</comment>
<comment type="similarity">
    <text evidence="2">Belongs to the phosphoglycerate mutase family. BPG-dependent PGAM subfamily.</text>
</comment>
<keyword evidence="4" id="KW-0496">Mitochondrion</keyword>
<dbReference type="InterPro" id="IPR029033">
    <property type="entry name" value="His_PPase_superfam"/>
</dbReference>
<dbReference type="SMART" id="SM00855">
    <property type="entry name" value="PGAM"/>
    <property type="match status" value="1"/>
</dbReference>
<evidence type="ECO:0000256" key="6">
    <source>
        <dbReference type="ARBA" id="ARBA00039765"/>
    </source>
</evidence>